<proteinExistence type="predicted"/>
<dbReference type="AlphaFoldDB" id="A0A646KAR9"/>
<evidence type="ECO:0000256" key="4">
    <source>
        <dbReference type="SAM" id="Phobius"/>
    </source>
</evidence>
<evidence type="ECO:0000256" key="1">
    <source>
        <dbReference type="ARBA" id="ARBA00023015"/>
    </source>
</evidence>
<protein>
    <recommendedName>
        <fullName evidence="7">Zf-HC2 domain-containing protein</fullName>
    </recommendedName>
</protein>
<sequence length="300" mass="31066">MTSTAGMTQHPDVSEISDLAEGLLPPSRSAELRRHLDDCALCADVHASLEEIRGLLGTLPGAARMPADITERIDAALAAEALLDSTSPAADVHVSRETSPVAGREKPGAPSRPAGHTRGTTGPGRVRRTGRRRATVLGAVLTLAAVGAGGLLFLAQQSGSDPGASAAQDVSSQSKSALTKDFSGSDLEAQVKNLITGAQDTKSTRETRAAAGSSFEAEKAPQPMNGATTLPPCVQRATSRPDTPIAVEEGAYQGETAFLAVFPHSTDSHRVQAFVIAENCVSAAPSSTGEVLRTETFLRH</sequence>
<evidence type="ECO:0000256" key="2">
    <source>
        <dbReference type="ARBA" id="ARBA00023163"/>
    </source>
</evidence>
<dbReference type="InterPro" id="IPR041916">
    <property type="entry name" value="Anti_sigma_zinc_sf"/>
</dbReference>
<dbReference type="Proteomes" id="UP000419138">
    <property type="component" value="Unassembled WGS sequence"/>
</dbReference>
<feature type="compositionally biased region" description="Low complexity" evidence="3">
    <location>
        <begin position="112"/>
        <end position="124"/>
    </location>
</feature>
<feature type="region of interest" description="Disordered" evidence="3">
    <location>
        <begin position="200"/>
        <end position="226"/>
    </location>
</feature>
<evidence type="ECO:0008006" key="7">
    <source>
        <dbReference type="Google" id="ProtNLM"/>
    </source>
</evidence>
<gene>
    <name evidence="5" type="ORF">FF041_03515</name>
</gene>
<dbReference type="RefSeq" id="WP_153520967.1">
    <property type="nucleotide sequence ID" value="NZ_JBEPDZ010000008.1"/>
</dbReference>
<feature type="transmembrane region" description="Helical" evidence="4">
    <location>
        <begin position="134"/>
        <end position="155"/>
    </location>
</feature>
<accession>A0A646KAR9</accession>
<dbReference type="Gene3D" id="1.10.10.1320">
    <property type="entry name" value="Anti-sigma factor, zinc-finger domain"/>
    <property type="match status" value="1"/>
</dbReference>
<feature type="region of interest" description="Disordered" evidence="3">
    <location>
        <begin position="88"/>
        <end position="131"/>
    </location>
</feature>
<evidence type="ECO:0000256" key="3">
    <source>
        <dbReference type="SAM" id="MobiDB-lite"/>
    </source>
</evidence>
<keyword evidence="4" id="KW-1133">Transmembrane helix</keyword>
<evidence type="ECO:0000313" key="5">
    <source>
        <dbReference type="EMBL" id="MQS99304.1"/>
    </source>
</evidence>
<dbReference type="OrthoDB" id="4350643at2"/>
<comment type="caution">
    <text evidence="5">The sequence shown here is derived from an EMBL/GenBank/DDBJ whole genome shotgun (WGS) entry which is preliminary data.</text>
</comment>
<keyword evidence="6" id="KW-1185">Reference proteome</keyword>
<evidence type="ECO:0000313" key="6">
    <source>
        <dbReference type="Proteomes" id="UP000419138"/>
    </source>
</evidence>
<name>A0A646KAR9_STRJU</name>
<keyword evidence="2" id="KW-0804">Transcription</keyword>
<keyword evidence="4" id="KW-0472">Membrane</keyword>
<dbReference type="EMBL" id="VCLA01000024">
    <property type="protein sequence ID" value="MQS99304.1"/>
    <property type="molecule type" value="Genomic_DNA"/>
</dbReference>
<reference evidence="5 6" key="1">
    <citation type="submission" date="2019-05" db="EMBL/GenBank/DDBJ databases">
        <title>Comparative genomics and metabolomics analyses of clavulanic acid producing Streptomyces species provides insight into specialized metabolism and evolution of beta-lactam biosynthetic gene clusters.</title>
        <authorList>
            <person name="Moore M.A."/>
            <person name="Cruz-Morales P."/>
            <person name="Barona Gomez F."/>
            <person name="Kapil T."/>
        </authorList>
    </citation>
    <scope>NUCLEOTIDE SEQUENCE [LARGE SCALE GENOMIC DNA]</scope>
    <source>
        <strain evidence="5 6">NRRL 5741</strain>
    </source>
</reference>
<keyword evidence="1" id="KW-0805">Transcription regulation</keyword>
<keyword evidence="4" id="KW-0812">Transmembrane</keyword>
<organism evidence="5 6">
    <name type="scientific">Streptomyces jumonjinensis</name>
    <dbReference type="NCBI Taxonomy" id="1945"/>
    <lineage>
        <taxon>Bacteria</taxon>
        <taxon>Bacillati</taxon>
        <taxon>Actinomycetota</taxon>
        <taxon>Actinomycetes</taxon>
        <taxon>Kitasatosporales</taxon>
        <taxon>Streptomycetaceae</taxon>
        <taxon>Streptomyces</taxon>
    </lineage>
</organism>